<feature type="chain" id="PRO_5043380690" description="Copper resistance protein" evidence="1">
    <location>
        <begin position="28"/>
        <end position="132"/>
    </location>
</feature>
<gene>
    <name evidence="2" type="ORF">ABLV49_14605</name>
</gene>
<accession>A0AAU7LNF8</accession>
<organism evidence="2">
    <name type="scientific">Polaromonas hydrogenivorans</name>
    <dbReference type="NCBI Taxonomy" id="335476"/>
    <lineage>
        <taxon>Bacteria</taxon>
        <taxon>Pseudomonadati</taxon>
        <taxon>Pseudomonadota</taxon>
        <taxon>Betaproteobacteria</taxon>
        <taxon>Burkholderiales</taxon>
        <taxon>Comamonadaceae</taxon>
        <taxon>Polaromonas</taxon>
    </lineage>
</organism>
<proteinExistence type="predicted"/>
<keyword evidence="1" id="KW-0732">Signal</keyword>
<evidence type="ECO:0000313" key="2">
    <source>
        <dbReference type="EMBL" id="XBP69126.1"/>
    </source>
</evidence>
<evidence type="ECO:0000256" key="1">
    <source>
        <dbReference type="SAM" id="SignalP"/>
    </source>
</evidence>
<reference evidence="2" key="1">
    <citation type="submission" date="2024-05" db="EMBL/GenBank/DDBJ databases">
        <authorList>
            <person name="Bunk B."/>
            <person name="Swiderski J."/>
            <person name="Sproer C."/>
            <person name="Thiel V."/>
        </authorList>
    </citation>
    <scope>NUCLEOTIDE SEQUENCE</scope>
    <source>
        <strain evidence="2">DSM 17735</strain>
    </source>
</reference>
<feature type="signal peptide" evidence="1">
    <location>
        <begin position="1"/>
        <end position="27"/>
    </location>
</feature>
<evidence type="ECO:0008006" key="3">
    <source>
        <dbReference type="Google" id="ProtNLM"/>
    </source>
</evidence>
<name>A0AAU7LNF8_9BURK</name>
<dbReference type="RefSeq" id="WP_349277493.1">
    <property type="nucleotide sequence ID" value="NZ_CBCSCU010000035.1"/>
</dbReference>
<sequence>MPSNRRTRLTTALFALISLLFMQLAVAGYICSGAASKAAGVAAMAEAGMPCAESMTLNRDEVQPNLCQAHCQAGQQTADRYELPPPVAIGAQPADFTLPAMVPVLSGAPLQAPHLMRTTAPPVTISNCCFRL</sequence>
<protein>
    <recommendedName>
        <fullName evidence="3">Copper resistance protein</fullName>
    </recommendedName>
</protein>
<dbReference type="AlphaFoldDB" id="A0AAU7LNF8"/>
<dbReference type="EMBL" id="CP157675">
    <property type="protein sequence ID" value="XBP69126.1"/>
    <property type="molecule type" value="Genomic_DNA"/>
</dbReference>